<dbReference type="SUPFAM" id="SSF50104">
    <property type="entry name" value="Translation proteins SH3-like domain"/>
    <property type="match status" value="1"/>
</dbReference>
<keyword evidence="3" id="KW-0687">Ribonucleoprotein</keyword>
<sequence length="97" mass="10507">MSHGSRAGSRMKLTKRIKDKGMPNVNEYMKSFEIGDLAAVSIEPSTHGGMPCHNFQGQTGRITGKQGRCYILTIHVGSVAKKIISDPVHLKKISGNA</sequence>
<dbReference type="InterPro" id="IPR008991">
    <property type="entry name" value="Translation_prot_SH3-like_sf"/>
</dbReference>
<evidence type="ECO:0000256" key="4">
    <source>
        <dbReference type="ARBA" id="ARBA00035219"/>
    </source>
</evidence>
<evidence type="ECO:0000256" key="1">
    <source>
        <dbReference type="ARBA" id="ARBA00008427"/>
    </source>
</evidence>
<proteinExistence type="inferred from homology"/>
<dbReference type="GO" id="GO:0006412">
    <property type="term" value="P:translation"/>
    <property type="evidence" value="ECO:0007669"/>
    <property type="project" value="InterPro"/>
</dbReference>
<dbReference type="GO" id="GO:1990904">
    <property type="term" value="C:ribonucleoprotein complex"/>
    <property type="evidence" value="ECO:0007669"/>
    <property type="project" value="UniProtKB-KW"/>
</dbReference>
<dbReference type="Pfam" id="PF01157">
    <property type="entry name" value="Ribosomal_L21e"/>
    <property type="match status" value="1"/>
</dbReference>
<dbReference type="InterPro" id="IPR001147">
    <property type="entry name" value="Ribosomal_eL21"/>
</dbReference>
<dbReference type="PANTHER" id="PTHR20981">
    <property type="entry name" value="60S RIBOSOMAL PROTEIN L21"/>
    <property type="match status" value="1"/>
</dbReference>
<dbReference type="AlphaFoldDB" id="T1B7G6"/>
<evidence type="ECO:0000256" key="3">
    <source>
        <dbReference type="ARBA" id="ARBA00023274"/>
    </source>
</evidence>
<dbReference type="Gene3D" id="2.30.30.70">
    <property type="entry name" value="Ribosomal protein L21"/>
    <property type="match status" value="1"/>
</dbReference>
<gene>
    <name evidence="6" type="ORF">B1A_13556</name>
</gene>
<evidence type="ECO:0000256" key="2">
    <source>
        <dbReference type="ARBA" id="ARBA00022980"/>
    </source>
</evidence>
<dbReference type="InterPro" id="IPR036948">
    <property type="entry name" value="Ribosomal_eL21_sf"/>
</dbReference>
<dbReference type="GO" id="GO:0003735">
    <property type="term" value="F:structural constituent of ribosome"/>
    <property type="evidence" value="ECO:0007669"/>
    <property type="project" value="InterPro"/>
</dbReference>
<keyword evidence="2 6" id="KW-0689">Ribosomal protein</keyword>
<organism evidence="6">
    <name type="scientific">mine drainage metagenome</name>
    <dbReference type="NCBI Taxonomy" id="410659"/>
    <lineage>
        <taxon>unclassified sequences</taxon>
        <taxon>metagenomes</taxon>
        <taxon>ecological metagenomes</taxon>
    </lineage>
</organism>
<dbReference type="EMBL" id="AUZX01009922">
    <property type="protein sequence ID" value="EQD50120.1"/>
    <property type="molecule type" value="Genomic_DNA"/>
</dbReference>
<dbReference type="InterPro" id="IPR022856">
    <property type="entry name" value="Ribosomal_eL21_arc"/>
</dbReference>
<evidence type="ECO:0000256" key="5">
    <source>
        <dbReference type="ARBA" id="ARBA00035508"/>
    </source>
</evidence>
<comment type="similarity">
    <text evidence="1">Belongs to the eukaryotic ribosomal protein eL21 family.</text>
</comment>
<reference evidence="6" key="1">
    <citation type="submission" date="2013-08" db="EMBL/GenBank/DDBJ databases">
        <authorList>
            <person name="Mendez C."/>
            <person name="Richter M."/>
            <person name="Ferrer M."/>
            <person name="Sanchez J."/>
        </authorList>
    </citation>
    <scope>NUCLEOTIDE SEQUENCE</scope>
</reference>
<evidence type="ECO:0000313" key="6">
    <source>
        <dbReference type="EMBL" id="EQD50120.1"/>
    </source>
</evidence>
<dbReference type="HAMAP" id="MF_00369">
    <property type="entry name" value="Ribosomal_eL21"/>
    <property type="match status" value="1"/>
</dbReference>
<dbReference type="GO" id="GO:0005840">
    <property type="term" value="C:ribosome"/>
    <property type="evidence" value="ECO:0007669"/>
    <property type="project" value="UniProtKB-KW"/>
</dbReference>
<dbReference type="NCBIfam" id="NF003303">
    <property type="entry name" value="PRK04306.1"/>
    <property type="match status" value="1"/>
</dbReference>
<accession>T1B7G6</accession>
<protein>
    <recommendedName>
        <fullName evidence="4">Large ribosomal subunit protein eL21</fullName>
    </recommendedName>
    <alternativeName>
        <fullName evidence="5">50S ribosomal protein L21e</fullName>
    </alternativeName>
</protein>
<comment type="caution">
    <text evidence="6">The sequence shown here is derived from an EMBL/GenBank/DDBJ whole genome shotgun (WGS) entry which is preliminary data.</text>
</comment>
<reference evidence="6" key="2">
    <citation type="journal article" date="2014" name="ISME J.">
        <title>Microbial stratification in low pH oxic and suboxic macroscopic growths along an acid mine drainage.</title>
        <authorList>
            <person name="Mendez-Garcia C."/>
            <person name="Mesa V."/>
            <person name="Sprenger R.R."/>
            <person name="Richter M."/>
            <person name="Diez M.S."/>
            <person name="Solano J."/>
            <person name="Bargiela R."/>
            <person name="Golyshina O.V."/>
            <person name="Manteca A."/>
            <person name="Ramos J.L."/>
            <person name="Gallego J.R."/>
            <person name="Llorente I."/>
            <person name="Martins Dos Santos V.A."/>
            <person name="Jensen O.N."/>
            <person name="Pelaez A.I."/>
            <person name="Sanchez J."/>
            <person name="Ferrer M."/>
        </authorList>
    </citation>
    <scope>NUCLEOTIDE SEQUENCE</scope>
</reference>
<name>T1B7G6_9ZZZZ</name>